<name>A0ABT4XR90_9RHOB</name>
<keyword evidence="1" id="KW-0460">Magnesium</keyword>
<organism evidence="3 4">
    <name type="scientific">Thalassococcus lentus</name>
    <dbReference type="NCBI Taxonomy" id="1210524"/>
    <lineage>
        <taxon>Bacteria</taxon>
        <taxon>Pseudomonadati</taxon>
        <taxon>Pseudomonadota</taxon>
        <taxon>Alphaproteobacteria</taxon>
        <taxon>Rhodobacterales</taxon>
        <taxon>Roseobacteraceae</taxon>
        <taxon>Thalassococcus</taxon>
    </lineage>
</organism>
<dbReference type="SUPFAM" id="SSF53448">
    <property type="entry name" value="Nucleotide-diphospho-sugar transferases"/>
    <property type="match status" value="1"/>
</dbReference>
<comment type="caution">
    <text evidence="3">The sequence shown here is derived from an EMBL/GenBank/DDBJ whole genome shotgun (WGS) entry which is preliminary data.</text>
</comment>
<dbReference type="RefSeq" id="WP_271431820.1">
    <property type="nucleotide sequence ID" value="NZ_JAQIOY010000002.1"/>
</dbReference>
<proteinExistence type="predicted"/>
<dbReference type="Pfam" id="PF12804">
    <property type="entry name" value="NTP_transf_3"/>
    <property type="match status" value="1"/>
</dbReference>
<evidence type="ECO:0000256" key="1">
    <source>
        <dbReference type="ARBA" id="ARBA00022842"/>
    </source>
</evidence>
<dbReference type="EMBL" id="JAQIOY010000002">
    <property type="protein sequence ID" value="MDA7424466.1"/>
    <property type="molecule type" value="Genomic_DNA"/>
</dbReference>
<dbReference type="Gene3D" id="3.90.550.10">
    <property type="entry name" value="Spore Coat Polysaccharide Biosynthesis Protein SpsA, Chain A"/>
    <property type="match status" value="1"/>
</dbReference>
<dbReference type="Proteomes" id="UP001210720">
    <property type="component" value="Unassembled WGS sequence"/>
</dbReference>
<feature type="domain" description="MobA-like NTP transferase" evidence="2">
    <location>
        <begin position="7"/>
        <end position="167"/>
    </location>
</feature>
<evidence type="ECO:0000313" key="4">
    <source>
        <dbReference type="Proteomes" id="UP001210720"/>
    </source>
</evidence>
<gene>
    <name evidence="3" type="ORF">PFY00_07005</name>
</gene>
<accession>A0ABT4XR90</accession>
<protein>
    <submittedName>
        <fullName evidence="3">Nucleotidyltransferase family protein</fullName>
    </submittedName>
</protein>
<dbReference type="InterPro" id="IPR029044">
    <property type="entry name" value="Nucleotide-diphossugar_trans"/>
</dbReference>
<evidence type="ECO:0000313" key="3">
    <source>
        <dbReference type="EMBL" id="MDA7424466.1"/>
    </source>
</evidence>
<dbReference type="PANTHER" id="PTHR43777:SF1">
    <property type="entry name" value="MOLYBDENUM COFACTOR CYTIDYLYLTRANSFERASE"/>
    <property type="match status" value="1"/>
</dbReference>
<evidence type="ECO:0000259" key="2">
    <source>
        <dbReference type="Pfam" id="PF12804"/>
    </source>
</evidence>
<dbReference type="PANTHER" id="PTHR43777">
    <property type="entry name" value="MOLYBDENUM COFACTOR CYTIDYLYLTRANSFERASE"/>
    <property type="match status" value="1"/>
</dbReference>
<keyword evidence="4" id="KW-1185">Reference proteome</keyword>
<reference evidence="3 4" key="1">
    <citation type="submission" date="2023-01" db="EMBL/GenBank/DDBJ databases">
        <title>Thalassococcus onchidii sp. nov., isolated from a marine invertebrate from the South China Sea.</title>
        <authorList>
            <person name="Xu S."/>
            <person name="Liu Z."/>
            <person name="Xu Y."/>
        </authorList>
    </citation>
    <scope>NUCLEOTIDE SEQUENCE [LARGE SCALE GENOMIC DNA]</scope>
    <source>
        <strain evidence="3 4">KCTC 32084</strain>
    </source>
</reference>
<dbReference type="InterPro" id="IPR025877">
    <property type="entry name" value="MobA-like_NTP_Trfase"/>
</dbReference>
<dbReference type="CDD" id="cd04182">
    <property type="entry name" value="GT_2_like_f"/>
    <property type="match status" value="1"/>
</dbReference>
<sequence>MRDIAILIPAAGRSSRMRGQDKLLKDIDGVSLLRRSAERALSTQCHVVVTIPGWEHPRAEILAGLPVQIVEVPDASDGMSASIRRAVAALPKITRGLIILPADMPDITASDIESLIKGFDAELTPTVQQATSFDGTPGHPVLFPSDCFVSLRQLTGDEGARSVLKANRHRLRYVPLPGLNALTDLDTPEAWTRWQSENA</sequence>